<dbReference type="InterPro" id="IPR050961">
    <property type="entry name" value="BolA/IbaG_stress_morph_reg"/>
</dbReference>
<feature type="region of interest" description="Disordered" evidence="3">
    <location>
        <begin position="81"/>
        <end position="100"/>
    </location>
</feature>
<dbReference type="PIRSF" id="PIRSF003113">
    <property type="entry name" value="BolA"/>
    <property type="match status" value="1"/>
</dbReference>
<evidence type="ECO:0000256" key="3">
    <source>
        <dbReference type="SAM" id="MobiDB-lite"/>
    </source>
</evidence>
<dbReference type="RefSeq" id="WP_321552913.1">
    <property type="nucleotide sequence ID" value="NZ_JAXIVU010000004.1"/>
</dbReference>
<keyword evidence="5" id="KW-1185">Reference proteome</keyword>
<sequence>MMMQKIEAALTALKPVEFQIEDESHMHSRGAESHFKVVLVSEAFNGLRQVQRHQKVYAALGELMQQFHAIALHTFSPEEWQAEQTVPASPHCRGGSLHDK</sequence>
<organism evidence="4 5">
    <name type="scientific">Denitrificimonas halotolerans</name>
    <dbReference type="NCBI Taxonomy" id="3098930"/>
    <lineage>
        <taxon>Bacteria</taxon>
        <taxon>Pseudomonadati</taxon>
        <taxon>Pseudomonadota</taxon>
        <taxon>Gammaproteobacteria</taxon>
        <taxon>Pseudomonadales</taxon>
        <taxon>Pseudomonadaceae</taxon>
        <taxon>Denitrificimonas</taxon>
    </lineage>
</organism>
<comment type="similarity">
    <text evidence="1 2">Belongs to the BolA/IbaG family.</text>
</comment>
<gene>
    <name evidence="4" type="ORF">TOI97_04420</name>
</gene>
<evidence type="ECO:0000256" key="2">
    <source>
        <dbReference type="RuleBase" id="RU003860"/>
    </source>
</evidence>
<dbReference type="InterPro" id="IPR002634">
    <property type="entry name" value="BolA"/>
</dbReference>
<dbReference type="InterPro" id="IPR036065">
    <property type="entry name" value="BolA-like_sf"/>
</dbReference>
<dbReference type="EMBL" id="JAXIVU010000004">
    <property type="protein sequence ID" value="MDY7218814.1"/>
    <property type="molecule type" value="Genomic_DNA"/>
</dbReference>
<dbReference type="SUPFAM" id="SSF82657">
    <property type="entry name" value="BolA-like"/>
    <property type="match status" value="1"/>
</dbReference>
<evidence type="ECO:0000313" key="4">
    <source>
        <dbReference type="EMBL" id="MDY7218814.1"/>
    </source>
</evidence>
<name>A0ABU5GP85_9GAMM</name>
<dbReference type="Pfam" id="PF01722">
    <property type="entry name" value="BolA"/>
    <property type="match status" value="1"/>
</dbReference>
<dbReference type="Gene3D" id="3.10.20.90">
    <property type="entry name" value="Phosphatidylinositol 3-kinase Catalytic Subunit, Chain A, domain 1"/>
    <property type="match status" value="1"/>
</dbReference>
<protein>
    <submittedName>
        <fullName evidence="4">BolA/IbaG family iron-sulfur metabolism protein</fullName>
    </submittedName>
</protein>
<evidence type="ECO:0000256" key="1">
    <source>
        <dbReference type="ARBA" id="ARBA00005578"/>
    </source>
</evidence>
<dbReference type="Proteomes" id="UP001294570">
    <property type="component" value="Unassembled WGS sequence"/>
</dbReference>
<dbReference type="PANTHER" id="PTHR46229">
    <property type="entry name" value="BOLA TRANSCRIPTION REGULATOR"/>
    <property type="match status" value="1"/>
</dbReference>
<accession>A0ABU5GP85</accession>
<evidence type="ECO:0000313" key="5">
    <source>
        <dbReference type="Proteomes" id="UP001294570"/>
    </source>
</evidence>
<reference evidence="4 5" key="1">
    <citation type="submission" date="2023-12" db="EMBL/GenBank/DDBJ databases">
        <title>Denitrificimonas halotolerans sp. nov.,a novel species isolated from landfill leachate.</title>
        <authorList>
            <person name="Wang S."/>
        </authorList>
    </citation>
    <scope>NUCLEOTIDE SEQUENCE [LARGE SCALE GENOMIC DNA]</scope>
    <source>
        <strain evidence="4 5">JX-1</strain>
    </source>
</reference>
<comment type="caution">
    <text evidence="4">The sequence shown here is derived from an EMBL/GenBank/DDBJ whole genome shotgun (WGS) entry which is preliminary data.</text>
</comment>
<proteinExistence type="inferred from homology"/>
<dbReference type="PANTHER" id="PTHR46229:SF2">
    <property type="entry name" value="BOLA-LIKE PROTEIN 1"/>
    <property type="match status" value="1"/>
</dbReference>